<dbReference type="GO" id="GO:0016787">
    <property type="term" value="F:hydrolase activity"/>
    <property type="evidence" value="ECO:0007669"/>
    <property type="project" value="UniProtKB-KW"/>
</dbReference>
<protein>
    <submittedName>
        <fullName evidence="2">Serine hydrolase domain-containing protein</fullName>
        <ecNumber evidence="2">3.1.1.103</ecNumber>
    </submittedName>
</protein>
<evidence type="ECO:0000259" key="1">
    <source>
        <dbReference type="Pfam" id="PF00144"/>
    </source>
</evidence>
<dbReference type="PANTHER" id="PTHR46825">
    <property type="entry name" value="D-ALANYL-D-ALANINE-CARBOXYPEPTIDASE/ENDOPEPTIDASE AMPH"/>
    <property type="match status" value="1"/>
</dbReference>
<dbReference type="Proteomes" id="UP001169027">
    <property type="component" value="Unassembled WGS sequence"/>
</dbReference>
<dbReference type="SUPFAM" id="SSF56601">
    <property type="entry name" value="beta-lactamase/transpeptidase-like"/>
    <property type="match status" value="1"/>
</dbReference>
<keyword evidence="3" id="KW-1185">Reference proteome</keyword>
<dbReference type="PANTHER" id="PTHR46825:SF9">
    <property type="entry name" value="BETA-LACTAMASE-RELATED DOMAIN-CONTAINING PROTEIN"/>
    <property type="match status" value="1"/>
</dbReference>
<feature type="domain" description="Beta-lactamase-related" evidence="1">
    <location>
        <begin position="28"/>
        <end position="295"/>
    </location>
</feature>
<evidence type="ECO:0000313" key="2">
    <source>
        <dbReference type="EMBL" id="MDO1536405.1"/>
    </source>
</evidence>
<dbReference type="InterPro" id="IPR050491">
    <property type="entry name" value="AmpC-like"/>
</dbReference>
<organism evidence="2 3">
    <name type="scientific">Variovorax ginsengisoli</name>
    <dbReference type="NCBI Taxonomy" id="363844"/>
    <lineage>
        <taxon>Bacteria</taxon>
        <taxon>Pseudomonadati</taxon>
        <taxon>Pseudomonadota</taxon>
        <taxon>Betaproteobacteria</taxon>
        <taxon>Burkholderiales</taxon>
        <taxon>Comamonadaceae</taxon>
        <taxon>Variovorax</taxon>
    </lineage>
</organism>
<keyword evidence="2" id="KW-0378">Hydrolase</keyword>
<dbReference type="RefSeq" id="WP_301814443.1">
    <property type="nucleotide sequence ID" value="NZ_JAUJZH010000027.1"/>
</dbReference>
<dbReference type="InterPro" id="IPR001466">
    <property type="entry name" value="Beta-lactam-related"/>
</dbReference>
<gene>
    <name evidence="2" type="ORF">Q2T77_29380</name>
</gene>
<reference evidence="2" key="1">
    <citation type="submission" date="2023-06" db="EMBL/GenBank/DDBJ databases">
        <authorList>
            <person name="Jiang Y."/>
            <person name="Liu Q."/>
        </authorList>
    </citation>
    <scope>NUCLEOTIDE SEQUENCE</scope>
    <source>
        <strain evidence="2">CGMCC 1.12090</strain>
    </source>
</reference>
<comment type="caution">
    <text evidence="2">The sequence shown here is derived from an EMBL/GenBank/DDBJ whole genome shotgun (WGS) entry which is preliminary data.</text>
</comment>
<evidence type="ECO:0000313" key="3">
    <source>
        <dbReference type="Proteomes" id="UP001169027"/>
    </source>
</evidence>
<proteinExistence type="predicted"/>
<dbReference type="Pfam" id="PF00144">
    <property type="entry name" value="Beta-lactamase"/>
    <property type="match status" value="1"/>
</dbReference>
<accession>A0ABT8SC86</accession>
<dbReference type="EMBL" id="JAUKVY010000027">
    <property type="protein sequence ID" value="MDO1536405.1"/>
    <property type="molecule type" value="Genomic_DNA"/>
</dbReference>
<dbReference type="EC" id="3.1.1.103" evidence="2"/>
<dbReference type="InterPro" id="IPR012338">
    <property type="entry name" value="Beta-lactam/transpept-like"/>
</dbReference>
<dbReference type="Gene3D" id="3.40.710.10">
    <property type="entry name" value="DD-peptidase/beta-lactamase superfamily"/>
    <property type="match status" value="1"/>
</dbReference>
<name>A0ABT8SC86_9BURK</name>
<sequence length="350" mass="37837">MATGPNVATMFHQQTSSGQIDAACIAADDVFHEFMHEHQICAAALAVMKGATVLVHRGYTHSTPGYPATQPDSKFRLASVSKMLTCAALTRLVAMGRLTWETPAFPFLNEGLPPLGPPADVGMDTITVGELLDHKAFLQHGIDNRAVGITLNINHAPTLRNLVEYTYRDQRLPRFLDPGAGFQIPREHYSNLGYAVLTAVVEKAAREDFVSFLHREVTSEVWQGRTLKSGALPGEVSYDDPHTGLTQLIPGGDQMLPMAYGGGFILENSAGAGGLVSTALAIARLGTRFAVWGRGGRSPGTSRSGDFSGTWAWAQSLANIDIAFMFNRSVESRDEKEAFVRRLIATLPLA</sequence>